<proteinExistence type="inferred from homology"/>
<comment type="caution">
    <text evidence="2">The sequence shown here is derived from an EMBL/GenBank/DDBJ whole genome shotgun (WGS) entry which is preliminary data.</text>
</comment>
<dbReference type="OrthoDB" id="432381at2759"/>
<dbReference type="GO" id="GO:0016799">
    <property type="term" value="F:hydrolase activity, hydrolyzing N-glycosyl compounds"/>
    <property type="evidence" value="ECO:0007669"/>
    <property type="project" value="InterPro"/>
</dbReference>
<reference evidence="2" key="1">
    <citation type="submission" date="2022-03" db="EMBL/GenBank/DDBJ databases">
        <authorList>
            <person name="Martin C."/>
        </authorList>
    </citation>
    <scope>NUCLEOTIDE SEQUENCE</scope>
</reference>
<dbReference type="InterPro" id="IPR036452">
    <property type="entry name" value="Ribo_hydro-like"/>
</dbReference>
<gene>
    <name evidence="2" type="ORF">OFUS_LOCUS13156</name>
</gene>
<organism evidence="2 3">
    <name type="scientific">Owenia fusiformis</name>
    <name type="common">Polychaete worm</name>
    <dbReference type="NCBI Taxonomy" id="6347"/>
    <lineage>
        <taxon>Eukaryota</taxon>
        <taxon>Metazoa</taxon>
        <taxon>Spiralia</taxon>
        <taxon>Lophotrochozoa</taxon>
        <taxon>Annelida</taxon>
        <taxon>Polychaeta</taxon>
        <taxon>Sedentaria</taxon>
        <taxon>Canalipalpata</taxon>
        <taxon>Sabellida</taxon>
        <taxon>Oweniida</taxon>
        <taxon>Oweniidae</taxon>
        <taxon>Owenia</taxon>
    </lineage>
</organism>
<protein>
    <submittedName>
        <fullName evidence="2">Uncharacterized protein</fullName>
    </submittedName>
</protein>
<dbReference type="Gene3D" id="3.90.245.10">
    <property type="entry name" value="Ribonucleoside hydrolase-like"/>
    <property type="match status" value="1"/>
</dbReference>
<dbReference type="PANTHER" id="PTHR46190:SF1">
    <property type="entry name" value="SI:CH211-201H21.5"/>
    <property type="match status" value="1"/>
</dbReference>
<sequence>MFLIDTDAGIDDAHAIMMALRHPQHKVIGITCVQGNTKVDQVCRNVFRLLKVCKRLDIPVYQGVSTSLVGINAGPSFYHGNDGFGDAPEEEPQDYSALVQKEHAVNTIVRLVNGNPGKLTLIGLGPLTNIAMAIRLDPDLGKKLKDCYIMGGNYQGKGNITTSAEFNFHSDPEAAHVVLNELGCPITIATWELCLQHSLTWDTYNEIRKPDTHKSNFMLQIEKKTVTKCLNEKWPTYIPCDEIAMSLACDNELSQDSQQVYATVELSGTHSRGQMIVDWEQSLKKPTNVTIVTKLKHNEYLDLLKGSVL</sequence>
<dbReference type="PANTHER" id="PTHR46190">
    <property type="entry name" value="SI:CH211-201H21.5-RELATED"/>
    <property type="match status" value="1"/>
</dbReference>
<dbReference type="CDD" id="cd02649">
    <property type="entry name" value="nuc_hydro_CeIAG"/>
    <property type="match status" value="1"/>
</dbReference>
<dbReference type="AlphaFoldDB" id="A0A8J1V2B8"/>
<dbReference type="Pfam" id="PF01156">
    <property type="entry name" value="IU_nuc_hydro"/>
    <property type="match status" value="1"/>
</dbReference>
<dbReference type="SUPFAM" id="SSF53590">
    <property type="entry name" value="Nucleoside hydrolase"/>
    <property type="match status" value="1"/>
</dbReference>
<evidence type="ECO:0000313" key="3">
    <source>
        <dbReference type="Proteomes" id="UP000749559"/>
    </source>
</evidence>
<accession>A0A8J1V2B8</accession>
<dbReference type="InterPro" id="IPR001910">
    <property type="entry name" value="Inosine/uridine_hydrolase_dom"/>
</dbReference>
<comment type="similarity">
    <text evidence="1">Belongs to the IUNH family.</text>
</comment>
<evidence type="ECO:0000256" key="1">
    <source>
        <dbReference type="ARBA" id="ARBA00009176"/>
    </source>
</evidence>
<dbReference type="InterPro" id="IPR052775">
    <property type="entry name" value="IUN_hydrolase"/>
</dbReference>
<keyword evidence="3" id="KW-1185">Reference proteome</keyword>
<dbReference type="Proteomes" id="UP000749559">
    <property type="component" value="Unassembled WGS sequence"/>
</dbReference>
<evidence type="ECO:0000313" key="2">
    <source>
        <dbReference type="EMBL" id="CAH1787466.1"/>
    </source>
</evidence>
<dbReference type="EMBL" id="CAIIXF020000006">
    <property type="protein sequence ID" value="CAH1787466.1"/>
    <property type="molecule type" value="Genomic_DNA"/>
</dbReference>
<name>A0A8J1V2B8_OWEFU</name>